<evidence type="ECO:0000313" key="3">
    <source>
        <dbReference type="Proteomes" id="UP000595691"/>
    </source>
</evidence>
<dbReference type="InterPro" id="IPR014245">
    <property type="entry name" value="Spore_III_AF"/>
</dbReference>
<organism evidence="2 3">
    <name type="scientific">Heyndrickxia vini</name>
    <dbReference type="NCBI Taxonomy" id="1476025"/>
    <lineage>
        <taxon>Bacteria</taxon>
        <taxon>Bacillati</taxon>
        <taxon>Bacillota</taxon>
        <taxon>Bacilli</taxon>
        <taxon>Bacillales</taxon>
        <taxon>Bacillaceae</taxon>
        <taxon>Heyndrickxia</taxon>
    </lineage>
</organism>
<proteinExistence type="predicted"/>
<dbReference type="EMBL" id="CP065425">
    <property type="protein sequence ID" value="QQZ10892.1"/>
    <property type="molecule type" value="Genomic_DNA"/>
</dbReference>
<reference evidence="2 3" key="1">
    <citation type="submission" date="2020-11" db="EMBL/GenBank/DDBJ databases">
        <title>Taxonomic evaluation of the Bacillus sporothermodurans group of bacteria based on whole genome sequences.</title>
        <authorList>
            <person name="Fiedler G."/>
            <person name="Herbstmann A.-D."/>
            <person name="Doll E."/>
            <person name="Wenning M."/>
            <person name="Brinks E."/>
            <person name="Kabisch J."/>
            <person name="Breitenwieser F."/>
            <person name="Lappann M."/>
            <person name="Boehnlein C."/>
            <person name="Franz C."/>
        </authorList>
    </citation>
    <scope>NUCLEOTIDE SEQUENCE [LARGE SCALE GENOMIC DNA]</scope>
    <source>
        <strain evidence="2 3">JCM 19841</strain>
    </source>
</reference>
<protein>
    <submittedName>
        <fullName evidence="2">Stage III sporulation protein AF</fullName>
    </submittedName>
</protein>
<gene>
    <name evidence="2" type="primary">spoIIIAF</name>
    <name evidence="2" type="ORF">I5776_08390</name>
</gene>
<accession>A0ABX7E617</accession>
<keyword evidence="1" id="KW-0472">Membrane</keyword>
<feature type="transmembrane region" description="Helical" evidence="1">
    <location>
        <begin position="37"/>
        <end position="55"/>
    </location>
</feature>
<evidence type="ECO:0000256" key="1">
    <source>
        <dbReference type="SAM" id="Phobius"/>
    </source>
</evidence>
<dbReference type="RefSeq" id="WP_202780173.1">
    <property type="nucleotide sequence ID" value="NZ_CP065425.1"/>
</dbReference>
<dbReference type="Proteomes" id="UP000595691">
    <property type="component" value="Chromosome"/>
</dbReference>
<name>A0ABX7E617_9BACI</name>
<keyword evidence="1" id="KW-0812">Transmembrane</keyword>
<sequence>MSFITEWIMNIVVFILLAMIVDMLLPNSAMKKYTKMVTGLLLIAIILTPLLKVVAKDFDQVVASFSNKKIIDNNKIENLIESKKKEIQAGQVEYTLEQVGEKMKNDVKEELIDRFDKDIQQIKIDSKDQVAENENPIEKVIVYLGEAKKEDSVPIIKPVDISIGEEEPKVGVDSRENESILSMLSERWGITPDQIELHNGEGVLNQNEQ</sequence>
<keyword evidence="1" id="KW-1133">Transmembrane helix</keyword>
<keyword evidence="3" id="KW-1185">Reference proteome</keyword>
<dbReference type="Pfam" id="PF09581">
    <property type="entry name" value="Spore_III_AF"/>
    <property type="match status" value="1"/>
</dbReference>
<feature type="transmembrane region" description="Helical" evidence="1">
    <location>
        <begin position="6"/>
        <end position="25"/>
    </location>
</feature>
<dbReference type="NCBIfam" id="TIGR02896">
    <property type="entry name" value="spore_III_AF"/>
    <property type="match status" value="1"/>
</dbReference>
<evidence type="ECO:0000313" key="2">
    <source>
        <dbReference type="EMBL" id="QQZ10892.1"/>
    </source>
</evidence>